<sequence length="304" mass="34488">MKNWKYIIVIAVLGLFSNHFYGQIAQTYSFDADDLLEHVKELSSDSYEGRRTGTPGAEKAKTYIIECLKNLEVAPLNGEFEQAFNFDSGRIKYNGVNVLGFIKGTENSQKYIVLSAHYDHEGIKNGKIYNGADDDASGVSALFAFAEYFKENPPVHSVILAFFDAEELGLQGSRYYVDNPIVSLDSIVLNINMDMVSRNVNKELYATGVKTHPNLQTVYENIKPSENITIIAGHDGSDKKQNWTYSSDHGSFARKKIPYVYFGVEDHKDYHKPTDDFENIQPEFYKNAVQSIIMFFSEIDKLKF</sequence>
<dbReference type="OrthoDB" id="9778250at2"/>
<dbReference type="RefSeq" id="WP_148402680.1">
    <property type="nucleotide sequence ID" value="NZ_VSKK01000001.1"/>
</dbReference>
<dbReference type="Gene3D" id="3.40.630.10">
    <property type="entry name" value="Zn peptidases"/>
    <property type="match status" value="1"/>
</dbReference>
<organism evidence="2 3">
    <name type="scientific">Bizionia myxarmorum</name>
    <dbReference type="NCBI Taxonomy" id="291186"/>
    <lineage>
        <taxon>Bacteria</taxon>
        <taxon>Pseudomonadati</taxon>
        <taxon>Bacteroidota</taxon>
        <taxon>Flavobacteriia</taxon>
        <taxon>Flavobacteriales</taxon>
        <taxon>Flavobacteriaceae</taxon>
        <taxon>Bizionia</taxon>
    </lineage>
</organism>
<dbReference type="PANTHER" id="PTHR12147:SF26">
    <property type="entry name" value="PEPTIDASE M28 DOMAIN-CONTAINING PROTEIN"/>
    <property type="match status" value="1"/>
</dbReference>
<dbReference type="GO" id="GO:0006508">
    <property type="term" value="P:proteolysis"/>
    <property type="evidence" value="ECO:0007669"/>
    <property type="project" value="InterPro"/>
</dbReference>
<dbReference type="InterPro" id="IPR007484">
    <property type="entry name" value="Peptidase_M28"/>
</dbReference>
<comment type="caution">
    <text evidence="2">The sequence shown here is derived from an EMBL/GenBank/DDBJ whole genome shotgun (WGS) entry which is preliminary data.</text>
</comment>
<dbReference type="SUPFAM" id="SSF53187">
    <property type="entry name" value="Zn-dependent exopeptidases"/>
    <property type="match status" value="1"/>
</dbReference>
<evidence type="ECO:0000259" key="1">
    <source>
        <dbReference type="Pfam" id="PF04389"/>
    </source>
</evidence>
<proteinExistence type="predicted"/>
<dbReference type="EMBL" id="VSKK01000001">
    <property type="protein sequence ID" value="TYB78943.1"/>
    <property type="molecule type" value="Genomic_DNA"/>
</dbReference>
<protein>
    <submittedName>
        <fullName evidence="2">M28 family peptidase</fullName>
    </submittedName>
</protein>
<dbReference type="Proteomes" id="UP000323720">
    <property type="component" value="Unassembled WGS sequence"/>
</dbReference>
<feature type="domain" description="Peptidase M28" evidence="1">
    <location>
        <begin position="97"/>
        <end position="293"/>
    </location>
</feature>
<dbReference type="Pfam" id="PF04389">
    <property type="entry name" value="Peptidase_M28"/>
    <property type="match status" value="1"/>
</dbReference>
<dbReference type="PANTHER" id="PTHR12147">
    <property type="entry name" value="METALLOPEPTIDASE M28 FAMILY MEMBER"/>
    <property type="match status" value="1"/>
</dbReference>
<keyword evidence="3" id="KW-1185">Reference proteome</keyword>
<reference evidence="2 3" key="1">
    <citation type="submission" date="2019-08" db="EMBL/GenBank/DDBJ databases">
        <title>Genomes of Antarctic Bizionia species.</title>
        <authorList>
            <person name="Bowman J.P."/>
        </authorList>
    </citation>
    <scope>NUCLEOTIDE SEQUENCE [LARGE SCALE GENOMIC DNA]</scope>
    <source>
        <strain evidence="2 3">ADA-4</strain>
    </source>
</reference>
<dbReference type="GO" id="GO:0008235">
    <property type="term" value="F:metalloexopeptidase activity"/>
    <property type="evidence" value="ECO:0007669"/>
    <property type="project" value="InterPro"/>
</dbReference>
<dbReference type="InterPro" id="IPR045175">
    <property type="entry name" value="M28_fam"/>
</dbReference>
<evidence type="ECO:0000313" key="2">
    <source>
        <dbReference type="EMBL" id="TYB78943.1"/>
    </source>
</evidence>
<dbReference type="AlphaFoldDB" id="A0A5D0RC32"/>
<accession>A0A5D0RC32</accession>
<gene>
    <name evidence="2" type="ORF">ES674_03985</name>
</gene>
<evidence type="ECO:0000313" key="3">
    <source>
        <dbReference type="Proteomes" id="UP000323720"/>
    </source>
</evidence>
<name>A0A5D0RC32_9FLAO</name>